<evidence type="ECO:0000313" key="9">
    <source>
        <dbReference type="Proteomes" id="UP000660862"/>
    </source>
</evidence>
<dbReference type="InterPro" id="IPR002220">
    <property type="entry name" value="DapA-like"/>
</dbReference>
<evidence type="ECO:0000256" key="1">
    <source>
        <dbReference type="ARBA" id="ARBA00004496"/>
    </source>
</evidence>
<comment type="similarity">
    <text evidence="5">Belongs to the DapA family.</text>
</comment>
<comment type="caution">
    <text evidence="8">The sequence shown here is derived from an EMBL/GenBank/DDBJ whole genome shotgun (WGS) entry which is preliminary data.</text>
</comment>
<reference evidence="8" key="2">
    <citation type="submission" date="2020-09" db="EMBL/GenBank/DDBJ databases">
        <authorList>
            <person name="Sun Q."/>
            <person name="Zhou Y."/>
        </authorList>
    </citation>
    <scope>NUCLEOTIDE SEQUENCE</scope>
    <source>
        <strain evidence="8">CGMCC 1.12195</strain>
    </source>
</reference>
<comment type="subcellular location">
    <subcellularLocation>
        <location evidence="1">Cytoplasm</location>
    </subcellularLocation>
</comment>
<evidence type="ECO:0000256" key="2">
    <source>
        <dbReference type="ARBA" id="ARBA00022490"/>
    </source>
</evidence>
<dbReference type="PIRSF" id="PIRSF001365">
    <property type="entry name" value="DHDPS"/>
    <property type="match status" value="1"/>
</dbReference>
<gene>
    <name evidence="8" type="primary">nanA</name>
    <name evidence="8" type="ORF">GCM10007415_24520</name>
</gene>
<dbReference type="PRINTS" id="PR00146">
    <property type="entry name" value="DHPICSNTHASE"/>
</dbReference>
<evidence type="ECO:0000313" key="8">
    <source>
        <dbReference type="EMBL" id="GGG89464.1"/>
    </source>
</evidence>
<evidence type="ECO:0000256" key="7">
    <source>
        <dbReference type="PIRSR" id="PIRSR001365-2"/>
    </source>
</evidence>
<keyword evidence="4" id="KW-0119">Carbohydrate metabolism</keyword>
<dbReference type="Gene3D" id="3.20.20.70">
    <property type="entry name" value="Aldolase class I"/>
    <property type="match status" value="1"/>
</dbReference>
<dbReference type="PANTHER" id="PTHR12128:SF21">
    <property type="entry name" value="N-ACETYLNEURAMINATE LYASE"/>
    <property type="match status" value="1"/>
</dbReference>
<dbReference type="GO" id="GO:0005737">
    <property type="term" value="C:cytoplasm"/>
    <property type="evidence" value="ECO:0007669"/>
    <property type="project" value="UniProtKB-SubCell"/>
</dbReference>
<organism evidence="8 9">
    <name type="scientific">Parapedobacter pyrenivorans</name>
    <dbReference type="NCBI Taxonomy" id="1305674"/>
    <lineage>
        <taxon>Bacteria</taxon>
        <taxon>Pseudomonadati</taxon>
        <taxon>Bacteroidota</taxon>
        <taxon>Sphingobacteriia</taxon>
        <taxon>Sphingobacteriales</taxon>
        <taxon>Sphingobacteriaceae</taxon>
        <taxon>Parapedobacter</taxon>
    </lineage>
</organism>
<feature type="active site" description="Schiff-base intermediate with substrate" evidence="6">
    <location>
        <position position="167"/>
    </location>
</feature>
<evidence type="ECO:0000256" key="4">
    <source>
        <dbReference type="ARBA" id="ARBA00023277"/>
    </source>
</evidence>
<dbReference type="Proteomes" id="UP000660862">
    <property type="component" value="Unassembled WGS sequence"/>
</dbReference>
<feature type="binding site" evidence="7">
    <location>
        <position position="209"/>
    </location>
    <ligand>
        <name>pyruvate</name>
        <dbReference type="ChEBI" id="CHEBI:15361"/>
    </ligand>
</feature>
<dbReference type="Pfam" id="PF00701">
    <property type="entry name" value="DHDPS"/>
    <property type="match status" value="1"/>
</dbReference>
<dbReference type="SUPFAM" id="SSF51569">
    <property type="entry name" value="Aldolase"/>
    <property type="match status" value="1"/>
</dbReference>
<dbReference type="EMBL" id="BMER01000002">
    <property type="protein sequence ID" value="GGG89464.1"/>
    <property type="molecule type" value="Genomic_DNA"/>
</dbReference>
<feature type="active site" description="Proton donor/acceptor" evidence="6">
    <location>
        <position position="137"/>
    </location>
</feature>
<dbReference type="PANTHER" id="PTHR12128">
    <property type="entry name" value="DIHYDRODIPICOLINATE SYNTHASE"/>
    <property type="match status" value="1"/>
</dbReference>
<reference evidence="8" key="1">
    <citation type="journal article" date="2014" name="Int. J. Syst. Evol. Microbiol.">
        <title>Complete genome sequence of Corynebacterium casei LMG S-19264T (=DSM 44701T), isolated from a smear-ripened cheese.</title>
        <authorList>
            <consortium name="US DOE Joint Genome Institute (JGI-PGF)"/>
            <person name="Walter F."/>
            <person name="Albersmeier A."/>
            <person name="Kalinowski J."/>
            <person name="Ruckert C."/>
        </authorList>
    </citation>
    <scope>NUCLEOTIDE SEQUENCE</scope>
    <source>
        <strain evidence="8">CGMCC 1.12195</strain>
    </source>
</reference>
<dbReference type="InterPro" id="IPR013785">
    <property type="entry name" value="Aldolase_TIM"/>
</dbReference>
<dbReference type="RefSeq" id="WP_188506339.1">
    <property type="nucleotide sequence ID" value="NZ_BMER01000002.1"/>
</dbReference>
<sequence>MNKIQGLIAATFSTFHEDGSLNLAQIPAIVDRLVEDGLKGIFICGTNGEGPNLTVAERMAVAEAYMASAKGRLLVFVHVGHTSIAECRALAAHAEQIGADAVSAVAAFYFKPANVANLVASMAQIAAAAPNTPFYYYHIPALTGVGMDMLEFLQLGEQQIPSLAGIKYTAATIHEYQACLNYKGGKFDVLYGYDELLLPALAVGARGAVGSTYNFAAPMYLRVMALFGSGQLDEARQLQLLLVNMIREMVKFSPIPAQKAIMEMLGFDLGPTRLPLVPLTAQDKVQLRQQLEVIGFFEALKGIRFAGSFPSVSG</sequence>
<evidence type="ECO:0000256" key="5">
    <source>
        <dbReference type="PIRNR" id="PIRNR001365"/>
    </source>
</evidence>
<keyword evidence="9" id="KW-1185">Reference proteome</keyword>
<keyword evidence="2" id="KW-0963">Cytoplasm</keyword>
<accession>A0A917MBG0</accession>
<protein>
    <submittedName>
        <fullName evidence="8">N-acetylneuraminate lyase</fullName>
    </submittedName>
</protein>
<dbReference type="SMART" id="SM01130">
    <property type="entry name" value="DHDPS"/>
    <property type="match status" value="1"/>
</dbReference>
<dbReference type="GO" id="GO:0016829">
    <property type="term" value="F:lyase activity"/>
    <property type="evidence" value="ECO:0007669"/>
    <property type="project" value="UniProtKB-KW"/>
</dbReference>
<evidence type="ECO:0000256" key="3">
    <source>
        <dbReference type="ARBA" id="ARBA00023239"/>
    </source>
</evidence>
<dbReference type="AlphaFoldDB" id="A0A917MBG0"/>
<keyword evidence="3 5" id="KW-0456">Lyase</keyword>
<evidence type="ECO:0000256" key="6">
    <source>
        <dbReference type="PIRSR" id="PIRSR001365-1"/>
    </source>
</evidence>
<name>A0A917MBG0_9SPHI</name>
<proteinExistence type="inferred from homology"/>